<dbReference type="RefSeq" id="WP_085080119.1">
    <property type="nucleotide sequence ID" value="NZ_JACKRZ010000194.1"/>
</dbReference>
<dbReference type="Proteomes" id="UP000193529">
    <property type="component" value="Unassembled WGS sequence"/>
</dbReference>
<accession>A0A1X1Z8W6</accession>
<gene>
    <name evidence="3" type="ORF">AWC19_16285</name>
</gene>
<dbReference type="EMBL" id="LQPJ01000129">
    <property type="protein sequence ID" value="ORW19718.1"/>
    <property type="molecule type" value="Genomic_DNA"/>
</dbReference>
<evidence type="ECO:0000313" key="4">
    <source>
        <dbReference type="Proteomes" id="UP000193529"/>
    </source>
</evidence>
<feature type="transmembrane region" description="Helical" evidence="2">
    <location>
        <begin position="274"/>
        <end position="296"/>
    </location>
</feature>
<evidence type="ECO:0000313" key="3">
    <source>
        <dbReference type="EMBL" id="ORW19718.1"/>
    </source>
</evidence>
<keyword evidence="2" id="KW-0472">Membrane</keyword>
<comment type="caution">
    <text evidence="3">The sequence shown here is derived from an EMBL/GenBank/DDBJ whole genome shotgun (WGS) entry which is preliminary data.</text>
</comment>
<name>A0A1X1Z8W6_9MYCO</name>
<keyword evidence="1" id="KW-0175">Coiled coil</keyword>
<keyword evidence="2" id="KW-1133">Transmembrane helix</keyword>
<proteinExistence type="predicted"/>
<feature type="transmembrane region" description="Helical" evidence="2">
    <location>
        <begin position="308"/>
        <end position="327"/>
    </location>
</feature>
<evidence type="ECO:0000256" key="2">
    <source>
        <dbReference type="SAM" id="Phobius"/>
    </source>
</evidence>
<reference evidence="3 4" key="1">
    <citation type="submission" date="2016-01" db="EMBL/GenBank/DDBJ databases">
        <title>The new phylogeny of the genus Mycobacterium.</title>
        <authorList>
            <person name="Tarcisio F."/>
            <person name="Conor M."/>
            <person name="Antonella G."/>
            <person name="Elisabetta G."/>
            <person name="Giulia F.S."/>
            <person name="Sara T."/>
            <person name="Anna F."/>
            <person name="Clotilde B."/>
            <person name="Roberto B."/>
            <person name="Veronica D.S."/>
            <person name="Fabio R."/>
            <person name="Monica P."/>
            <person name="Olivier J."/>
            <person name="Enrico T."/>
            <person name="Nicola S."/>
        </authorList>
    </citation>
    <scope>NUCLEOTIDE SEQUENCE [LARGE SCALE GENOMIC DNA]</scope>
    <source>
        <strain evidence="3 4">DSM 44572</strain>
    </source>
</reference>
<sequence length="409" mass="45065">MSVWDDDDFDQHPVWGKVDQLASLLDDERLPKEVDAPQRLSIVRLKTALELLREHRDRGVKAHYAKAMLDNVDNHLANAVLSPLTTFVSNPDNYGNYVNDAADHAEAIFAYVAQWPSLPAGGQASAAGRAFAEYKREAELALQTLGEQNAELTSQLETLRAQMNTVEAKMAGVQDNYAVSLAERENEYLDAVHRVEESGKAAYDKAIQDTLNERLTDLVWLEDQAKKSVAGAASAQQEAEELAAASKNSADWLSKRAFAKDFGEQARRKSAAGWAYEVLGAIVIGVPLVALLIHFLTNQSSDGTVAVSMTRLSIIIGAVILGGYLFSRGATNHRQARASKNAEIRLNTFEAFITKLSPEEQAEIRVGMARTIYLQGRLADEEPDSPNPFVRLLDRVTRKDDEEAEDKLA</sequence>
<dbReference type="OrthoDB" id="4703437at2"/>
<protein>
    <submittedName>
        <fullName evidence="3">Uncharacterized protein</fullName>
    </submittedName>
</protein>
<organism evidence="3 4">
    <name type="scientific">Mycobacterium palustre</name>
    <dbReference type="NCBI Taxonomy" id="153971"/>
    <lineage>
        <taxon>Bacteria</taxon>
        <taxon>Bacillati</taxon>
        <taxon>Actinomycetota</taxon>
        <taxon>Actinomycetes</taxon>
        <taxon>Mycobacteriales</taxon>
        <taxon>Mycobacteriaceae</taxon>
        <taxon>Mycobacterium</taxon>
        <taxon>Mycobacterium simiae complex</taxon>
    </lineage>
</organism>
<feature type="coiled-coil region" evidence="1">
    <location>
        <begin position="135"/>
        <end position="176"/>
    </location>
</feature>
<dbReference type="AlphaFoldDB" id="A0A1X1Z8W6"/>
<evidence type="ECO:0000256" key="1">
    <source>
        <dbReference type="SAM" id="Coils"/>
    </source>
</evidence>
<keyword evidence="2" id="KW-0812">Transmembrane</keyword>
<keyword evidence="4" id="KW-1185">Reference proteome</keyword>